<evidence type="ECO:0000313" key="1">
    <source>
        <dbReference type="EMBL" id="SEG35803.1"/>
    </source>
</evidence>
<keyword evidence="1" id="KW-0378">Hydrolase</keyword>
<dbReference type="RefSeq" id="WP_088275465.1">
    <property type="nucleotide sequence ID" value="NZ_FNVE01000005.1"/>
</dbReference>
<keyword evidence="2" id="KW-1185">Reference proteome</keyword>
<dbReference type="Pfam" id="PF09618">
    <property type="entry name" value="Cas_Csy4"/>
    <property type="match status" value="1"/>
</dbReference>
<keyword evidence="1" id="KW-0255">Endonuclease</keyword>
<proteinExistence type="predicted"/>
<name>A0AAQ1G7E7_9GAMM</name>
<protein>
    <submittedName>
        <fullName evidence="1">CRISPR-associated endonuclease Csy4</fullName>
    </submittedName>
</protein>
<evidence type="ECO:0000313" key="2">
    <source>
        <dbReference type="Proteomes" id="UP000243518"/>
    </source>
</evidence>
<dbReference type="CDD" id="cd09739">
    <property type="entry name" value="Cas6_I-F"/>
    <property type="match status" value="1"/>
</dbReference>
<comment type="caution">
    <text evidence="1">The sequence shown here is derived from an EMBL/GenBank/DDBJ whole genome shotgun (WGS) entry which is preliminary data.</text>
</comment>
<dbReference type="Gene3D" id="3.30.70.2540">
    <property type="entry name" value="CRISPR-associated endoribonuclease Cas6/Csy4"/>
    <property type="match status" value="1"/>
</dbReference>
<dbReference type="InterPro" id="IPR013396">
    <property type="entry name" value="CRISPR-assoc_prot_Csy4"/>
</dbReference>
<dbReference type="Proteomes" id="UP000243518">
    <property type="component" value="Unassembled WGS sequence"/>
</dbReference>
<dbReference type="GO" id="GO:0004519">
    <property type="term" value="F:endonuclease activity"/>
    <property type="evidence" value="ECO:0007669"/>
    <property type="project" value="UniProtKB-KW"/>
</dbReference>
<accession>A0AAQ1G7E7</accession>
<keyword evidence="1" id="KW-0540">Nuclease</keyword>
<dbReference type="NCBIfam" id="TIGR02563">
    <property type="entry name" value="cas_Csy4"/>
    <property type="match status" value="1"/>
</dbReference>
<reference evidence="1 2" key="1">
    <citation type="submission" date="2016-10" db="EMBL/GenBank/DDBJ databases">
        <authorList>
            <person name="Varghese N."/>
            <person name="Submissions S."/>
        </authorList>
    </citation>
    <scope>NUCLEOTIDE SEQUENCE [LARGE SCALE GENOMIC DNA]</scope>
    <source>
        <strain evidence="1 2">CECT 8317</strain>
    </source>
</reference>
<dbReference type="InterPro" id="IPR042564">
    <property type="entry name" value="CRISPR-Cas6/Csy4_sf"/>
</dbReference>
<dbReference type="EMBL" id="FNVE01000005">
    <property type="protein sequence ID" value="SEG35803.1"/>
    <property type="molecule type" value="Genomic_DNA"/>
</dbReference>
<dbReference type="GO" id="GO:0043571">
    <property type="term" value="P:maintenance of CRISPR repeat elements"/>
    <property type="evidence" value="ECO:0007669"/>
    <property type="project" value="InterPro"/>
</dbReference>
<gene>
    <name evidence="1" type="ORF">SAMN05216586_105188</name>
</gene>
<organism evidence="1 2">
    <name type="scientific">Halopseudomonas aestusnigri</name>
    <dbReference type="NCBI Taxonomy" id="857252"/>
    <lineage>
        <taxon>Bacteria</taxon>
        <taxon>Pseudomonadati</taxon>
        <taxon>Pseudomonadota</taxon>
        <taxon>Gammaproteobacteria</taxon>
        <taxon>Pseudomonadales</taxon>
        <taxon>Pseudomonadaceae</taxon>
        <taxon>Halopseudomonas</taxon>
    </lineage>
</organism>
<dbReference type="AlphaFoldDB" id="A0AAQ1G7E7"/>
<sequence>MDHYLDIRLLPDPEFSAPMLMNALFAKLHRTLAADASIDIAISFPDATASHLGRVMRLHGSVARLTAHMTKTWLGGMRDHLEITRVEPVPPMAVPYQVRRVQAKSNAARLRRRYLKRHPTTDSSSVVELIPDRVERLLALPHLRINSTSSGQQFLLFIQQTQAPETRTGEFNSYGLSSTATVPWF</sequence>